<sequence length="344" mass="40165">MSVETGSLSRDKLIGSLRKKGSGIEMKPSVFNFIGEFSSTLEELALRVEDLLWNQPQAAMTQARLFGEVLVSMIFEQENMNEVYPLKQVEKINRLYKQDIIQDEMYKKFEYIRKNGNVASHQVIEMDQEVAKQAHQILFELGVWYAEVYVSHTFSAPEYKLPSRQNQDHEVMKQWMDVYIQETQQKLAEIEGQLNQLRQEKEQHAIKQERKSSVQTYDNSVEAIEHSTPLDRFQSTFEKANFKWTNVTKKAAEFELEEYKEFVYLLDNKTPTIVIHPSLVEQTKLLMEVPSKQRKSTALRRFPKKEENGKLMSNVGYAYTFQTKGELEGLLQRIIEVVKSRSLS</sequence>
<gene>
    <name evidence="3" type="ORF">ACFSUL_17455</name>
</gene>
<accession>A0ABW5RVZ0</accession>
<dbReference type="Pfam" id="PF13643">
    <property type="entry name" value="DUF4145"/>
    <property type="match status" value="1"/>
</dbReference>
<reference evidence="4" key="1">
    <citation type="journal article" date="2019" name="Int. J. Syst. Evol. Microbiol.">
        <title>The Global Catalogue of Microorganisms (GCM) 10K type strain sequencing project: providing services to taxonomists for standard genome sequencing and annotation.</title>
        <authorList>
            <consortium name="The Broad Institute Genomics Platform"/>
            <consortium name="The Broad Institute Genome Sequencing Center for Infectious Disease"/>
            <person name="Wu L."/>
            <person name="Ma J."/>
        </authorList>
    </citation>
    <scope>NUCLEOTIDE SEQUENCE [LARGE SCALE GENOMIC DNA]</scope>
    <source>
        <strain evidence="4">KCTC 3913</strain>
    </source>
</reference>
<proteinExistence type="predicted"/>
<name>A0ABW5RVZ0_9BACI</name>
<dbReference type="Proteomes" id="UP001597506">
    <property type="component" value="Unassembled WGS sequence"/>
</dbReference>
<evidence type="ECO:0000313" key="3">
    <source>
        <dbReference type="EMBL" id="MFD2682530.1"/>
    </source>
</evidence>
<dbReference type="InterPro" id="IPR025285">
    <property type="entry name" value="DUF4145"/>
</dbReference>
<dbReference type="EMBL" id="JBHUMF010000031">
    <property type="protein sequence ID" value="MFD2682530.1"/>
    <property type="molecule type" value="Genomic_DNA"/>
</dbReference>
<evidence type="ECO:0000313" key="4">
    <source>
        <dbReference type="Proteomes" id="UP001597506"/>
    </source>
</evidence>
<feature type="coiled-coil region" evidence="1">
    <location>
        <begin position="180"/>
        <end position="207"/>
    </location>
</feature>
<evidence type="ECO:0000259" key="2">
    <source>
        <dbReference type="Pfam" id="PF13643"/>
    </source>
</evidence>
<evidence type="ECO:0000256" key="1">
    <source>
        <dbReference type="SAM" id="Coils"/>
    </source>
</evidence>
<feature type="domain" description="DUF4145" evidence="2">
    <location>
        <begin position="51"/>
        <end position="138"/>
    </location>
</feature>
<comment type="caution">
    <text evidence="3">The sequence shown here is derived from an EMBL/GenBank/DDBJ whole genome shotgun (WGS) entry which is preliminary data.</text>
</comment>
<dbReference type="RefSeq" id="WP_377937182.1">
    <property type="nucleotide sequence ID" value="NZ_JBHUMF010000031.1"/>
</dbReference>
<dbReference type="Gene3D" id="3.90.1150.40">
    <property type="entry name" value="Protein of unknown function DUF2002"/>
    <property type="match status" value="1"/>
</dbReference>
<protein>
    <submittedName>
        <fullName evidence="3">DUF4145 domain-containing protein</fullName>
    </submittedName>
</protein>
<keyword evidence="4" id="KW-1185">Reference proteome</keyword>
<organism evidence="3 4">
    <name type="scientific">Bacillus seohaeanensis</name>
    <dbReference type="NCBI Taxonomy" id="284580"/>
    <lineage>
        <taxon>Bacteria</taxon>
        <taxon>Bacillati</taxon>
        <taxon>Bacillota</taxon>
        <taxon>Bacilli</taxon>
        <taxon>Bacillales</taxon>
        <taxon>Bacillaceae</taxon>
        <taxon>Bacillus</taxon>
    </lineage>
</organism>
<keyword evidence="1" id="KW-0175">Coiled coil</keyword>